<dbReference type="NCBIfam" id="TIGR02665">
    <property type="entry name" value="molyb_mobA"/>
    <property type="match status" value="1"/>
</dbReference>
<dbReference type="HAMAP" id="MF_00316">
    <property type="entry name" value="MobA"/>
    <property type="match status" value="1"/>
</dbReference>
<feature type="binding site" evidence="8">
    <location>
        <begin position="8"/>
        <end position="10"/>
    </location>
    <ligand>
        <name>GTP</name>
        <dbReference type="ChEBI" id="CHEBI:37565"/>
    </ligand>
</feature>
<evidence type="ECO:0000259" key="9">
    <source>
        <dbReference type="Pfam" id="PF12804"/>
    </source>
</evidence>
<feature type="binding site" evidence="8">
    <location>
        <position position="101"/>
    </location>
    <ligand>
        <name>Mg(2+)</name>
        <dbReference type="ChEBI" id="CHEBI:18420"/>
    </ligand>
</feature>
<reference evidence="11" key="1">
    <citation type="journal article" date="2019" name="Int. J. Syst. Evol. Microbiol.">
        <title>The Global Catalogue of Microorganisms (GCM) 10K type strain sequencing project: providing services to taxonomists for standard genome sequencing and annotation.</title>
        <authorList>
            <consortium name="The Broad Institute Genomics Platform"/>
            <consortium name="The Broad Institute Genome Sequencing Center for Infectious Disease"/>
            <person name="Wu L."/>
            <person name="Ma J."/>
        </authorList>
    </citation>
    <scope>NUCLEOTIDE SEQUENCE [LARGE SCALE GENOMIC DNA]</scope>
    <source>
        <strain evidence="11">KCTC 23707</strain>
    </source>
</reference>
<feature type="binding site" evidence="8">
    <location>
        <position position="67"/>
    </location>
    <ligand>
        <name>GTP</name>
        <dbReference type="ChEBI" id="CHEBI:37565"/>
    </ligand>
</feature>
<comment type="similarity">
    <text evidence="8">Belongs to the MobA family.</text>
</comment>
<comment type="caution">
    <text evidence="10">The sequence shown here is derived from an EMBL/GenBank/DDBJ whole genome shotgun (WGS) entry which is preliminary data.</text>
</comment>
<keyword evidence="7 8" id="KW-0501">Molybdenum cofactor biosynthesis</keyword>
<dbReference type="CDD" id="cd02503">
    <property type="entry name" value="MobA"/>
    <property type="match status" value="1"/>
</dbReference>
<dbReference type="Gene3D" id="3.90.550.10">
    <property type="entry name" value="Spore Coat Polysaccharide Biosynthesis Protein SpsA, Chain A"/>
    <property type="match status" value="1"/>
</dbReference>
<proteinExistence type="inferred from homology"/>
<dbReference type="InterPro" id="IPR029044">
    <property type="entry name" value="Nucleotide-diphossugar_trans"/>
</dbReference>
<keyword evidence="3 8" id="KW-0479">Metal-binding</keyword>
<evidence type="ECO:0000256" key="8">
    <source>
        <dbReference type="HAMAP-Rule" id="MF_00316"/>
    </source>
</evidence>
<evidence type="ECO:0000256" key="2">
    <source>
        <dbReference type="ARBA" id="ARBA00022679"/>
    </source>
</evidence>
<dbReference type="InterPro" id="IPR025877">
    <property type="entry name" value="MobA-like_NTP_Trfase"/>
</dbReference>
<comment type="domain">
    <text evidence="8">The N-terminal domain determines nucleotide recognition and specific binding, while the C-terminal domain determines the specific binding to the target protein.</text>
</comment>
<organism evidence="10 11">
    <name type="scientific">Chelativorans composti</name>
    <dbReference type="NCBI Taxonomy" id="768533"/>
    <lineage>
        <taxon>Bacteria</taxon>
        <taxon>Pseudomonadati</taxon>
        <taxon>Pseudomonadota</taxon>
        <taxon>Alphaproteobacteria</taxon>
        <taxon>Hyphomicrobiales</taxon>
        <taxon>Phyllobacteriaceae</taxon>
        <taxon>Chelativorans</taxon>
    </lineage>
</organism>
<dbReference type="PANTHER" id="PTHR19136:SF81">
    <property type="entry name" value="MOLYBDENUM COFACTOR GUANYLYLTRANSFERASE"/>
    <property type="match status" value="1"/>
</dbReference>
<evidence type="ECO:0000313" key="10">
    <source>
        <dbReference type="EMBL" id="MFD2260911.1"/>
    </source>
</evidence>
<comment type="function">
    <text evidence="8">Transfers a GMP moiety from GTP to Mo-molybdopterin (Mo-MPT) cofactor (Moco or molybdenum cofactor) to form Mo-molybdopterin guanine dinucleotide (Mo-MGD) cofactor.</text>
</comment>
<evidence type="ECO:0000256" key="1">
    <source>
        <dbReference type="ARBA" id="ARBA00022490"/>
    </source>
</evidence>
<dbReference type="EMBL" id="JBHUIR010000054">
    <property type="protein sequence ID" value="MFD2260911.1"/>
    <property type="molecule type" value="Genomic_DNA"/>
</dbReference>
<comment type="subunit">
    <text evidence="8">Monomer.</text>
</comment>
<keyword evidence="1 8" id="KW-0963">Cytoplasm</keyword>
<feature type="domain" description="MobA-like NTP transferase" evidence="9">
    <location>
        <begin position="5"/>
        <end position="161"/>
    </location>
</feature>
<evidence type="ECO:0000256" key="5">
    <source>
        <dbReference type="ARBA" id="ARBA00022842"/>
    </source>
</evidence>
<evidence type="ECO:0000313" key="11">
    <source>
        <dbReference type="Proteomes" id="UP001597373"/>
    </source>
</evidence>
<accession>A0ABW5DLQ6</accession>
<comment type="subcellular location">
    <subcellularLocation>
        <location evidence="8">Cytoplasm</location>
    </subcellularLocation>
</comment>
<keyword evidence="5 8" id="KW-0460">Magnesium</keyword>
<keyword evidence="10" id="KW-0548">Nucleotidyltransferase</keyword>
<keyword evidence="11" id="KW-1185">Reference proteome</keyword>
<evidence type="ECO:0000256" key="4">
    <source>
        <dbReference type="ARBA" id="ARBA00022741"/>
    </source>
</evidence>
<evidence type="ECO:0000256" key="7">
    <source>
        <dbReference type="ARBA" id="ARBA00023150"/>
    </source>
</evidence>
<name>A0ABW5DLQ6_9HYPH</name>
<keyword evidence="4 8" id="KW-0547">Nucleotide-binding</keyword>
<dbReference type="SUPFAM" id="SSF53448">
    <property type="entry name" value="Nucleotide-diphospho-sugar transferases"/>
    <property type="match status" value="1"/>
</dbReference>
<keyword evidence="2 8" id="KW-0808">Transferase</keyword>
<sequence length="206" mass="21791">MRVAGVVIAGGQSTRMGGGDKCLKLLDDRPLLAHVAERLRGQSEALVLNANGDPARFSPWMTQIVPDEMPDLGPLGGIHAGLKWAAAHPSGFTHIVTAAADTPFFPLDLTNRLTETAAGMDRVALAASAGRVHPVFGLWPVTMLEALGAFLARAGAASVRRFAEGEGRAAIAEFPLEDGFDPFFNVNTPGDLTLAREIAARRNTKL</sequence>
<dbReference type="Proteomes" id="UP001597373">
    <property type="component" value="Unassembled WGS sequence"/>
</dbReference>
<dbReference type="Pfam" id="PF12804">
    <property type="entry name" value="NTP_transf_3"/>
    <property type="match status" value="1"/>
</dbReference>
<dbReference type="PANTHER" id="PTHR19136">
    <property type="entry name" value="MOLYBDENUM COFACTOR GUANYLYLTRANSFERASE"/>
    <property type="match status" value="1"/>
</dbReference>
<dbReference type="InterPro" id="IPR013482">
    <property type="entry name" value="Molybde_CF_guanTrfase"/>
</dbReference>
<feature type="binding site" evidence="8">
    <location>
        <position position="49"/>
    </location>
    <ligand>
        <name>GTP</name>
        <dbReference type="ChEBI" id="CHEBI:37565"/>
    </ligand>
</feature>
<feature type="binding site" evidence="8">
    <location>
        <position position="21"/>
    </location>
    <ligand>
        <name>GTP</name>
        <dbReference type="ChEBI" id="CHEBI:37565"/>
    </ligand>
</feature>
<comment type="cofactor">
    <cofactor evidence="8">
        <name>Mg(2+)</name>
        <dbReference type="ChEBI" id="CHEBI:18420"/>
    </cofactor>
</comment>
<dbReference type="EC" id="2.7.7.77" evidence="8"/>
<dbReference type="RefSeq" id="WP_345098182.1">
    <property type="nucleotide sequence ID" value="NZ_BAABGS010000012.1"/>
</dbReference>
<evidence type="ECO:0000256" key="3">
    <source>
        <dbReference type="ARBA" id="ARBA00022723"/>
    </source>
</evidence>
<protein>
    <recommendedName>
        <fullName evidence="8">Molybdenum cofactor guanylyltransferase</fullName>
        <shortName evidence="8">MoCo guanylyltransferase</shortName>
        <ecNumber evidence="8">2.7.7.77</ecNumber>
    </recommendedName>
    <alternativeName>
        <fullName evidence="8">GTP:molybdopterin guanylyltransferase</fullName>
    </alternativeName>
    <alternativeName>
        <fullName evidence="8">Mo-MPT guanylyltransferase</fullName>
    </alternativeName>
    <alternativeName>
        <fullName evidence="8">Molybdopterin guanylyltransferase</fullName>
    </alternativeName>
    <alternativeName>
        <fullName evidence="8">Molybdopterin-guanine dinucleotide synthase</fullName>
        <shortName evidence="8">MGD synthase</shortName>
    </alternativeName>
</protein>
<evidence type="ECO:0000256" key="6">
    <source>
        <dbReference type="ARBA" id="ARBA00023134"/>
    </source>
</evidence>
<dbReference type="GO" id="GO:0061603">
    <property type="term" value="F:molybdenum cofactor guanylyltransferase activity"/>
    <property type="evidence" value="ECO:0007669"/>
    <property type="project" value="UniProtKB-EC"/>
</dbReference>
<keyword evidence="6 8" id="KW-0342">GTP-binding</keyword>
<feature type="binding site" evidence="8">
    <location>
        <position position="101"/>
    </location>
    <ligand>
        <name>GTP</name>
        <dbReference type="ChEBI" id="CHEBI:37565"/>
    </ligand>
</feature>
<gene>
    <name evidence="8 10" type="primary">mobA</name>
    <name evidence="10" type="ORF">ACFSMZ_14250</name>
</gene>
<comment type="catalytic activity">
    <reaction evidence="8">
        <text>Mo-molybdopterin + GTP + H(+) = Mo-molybdopterin guanine dinucleotide + diphosphate</text>
        <dbReference type="Rhea" id="RHEA:34243"/>
        <dbReference type="ChEBI" id="CHEBI:15378"/>
        <dbReference type="ChEBI" id="CHEBI:33019"/>
        <dbReference type="ChEBI" id="CHEBI:37565"/>
        <dbReference type="ChEBI" id="CHEBI:71302"/>
        <dbReference type="ChEBI" id="CHEBI:71310"/>
        <dbReference type="EC" id="2.7.7.77"/>
    </reaction>
</comment>